<reference evidence="2" key="1">
    <citation type="submission" date="2021-03" db="EMBL/GenBank/DDBJ databases">
        <authorList>
            <person name="Tagirdzhanova G."/>
        </authorList>
    </citation>
    <scope>NUCLEOTIDE SEQUENCE</scope>
</reference>
<keyword evidence="3" id="KW-1185">Reference proteome</keyword>
<comment type="caution">
    <text evidence="2">The sequence shown here is derived from an EMBL/GenBank/DDBJ whole genome shotgun (WGS) entry which is preliminary data.</text>
</comment>
<keyword evidence="1" id="KW-1133">Transmembrane helix</keyword>
<dbReference type="OrthoDB" id="5392974at2759"/>
<dbReference type="Gene3D" id="1.20.58.340">
    <property type="entry name" value="Magnesium transport protein CorA, transmembrane region"/>
    <property type="match status" value="1"/>
</dbReference>
<name>A0A8H3ESP7_9LECA</name>
<dbReference type="EMBL" id="CAJPDS010000009">
    <property type="protein sequence ID" value="CAF9910965.1"/>
    <property type="molecule type" value="Genomic_DNA"/>
</dbReference>
<sequence>MDNVVDAAWPHKARGICYEQDPSTGQPRFPILEVSFAQDSTSPKVQVVKRTLQELSDHPQHSTLYRLRLLVISRSWRSAGTNHEKLPYYDISKENFAKALNLLSLTTFYSQTRADVTGLFKLSSSHLDRTSTPPSEYFALIYDAFLGFWARYDSVLQQWHGICTIAETSLDLKSVADKISNYAQAKELMYLFAAQYTVDFLGVKSGELPAKLSEIEKHSGHHDSILRPVPATYKKLEETSAHATATANLVSYFQCVVSSLGTELLQFIETSSKENESQSYNIKQYTKYLRQRLKSLTAYLRYLDQRAARQVAAIFHLVAQANASINLAVAQDTKTIAAASKHDSSSIKMLAAVTTVFLPGAFTSSLFSMSMFNWLGTDGSPVVSERLWIYWSITIPLTVVTLGIWLGWDVWTARQRRKHRPTSTLWGLP</sequence>
<keyword evidence="1" id="KW-0812">Transmembrane</keyword>
<feature type="transmembrane region" description="Helical" evidence="1">
    <location>
        <begin position="350"/>
        <end position="375"/>
    </location>
</feature>
<proteinExistence type="predicted"/>
<accession>A0A8H3ESP7</accession>
<evidence type="ECO:0000313" key="2">
    <source>
        <dbReference type="EMBL" id="CAF9910965.1"/>
    </source>
</evidence>
<gene>
    <name evidence="2" type="ORF">HETSPECPRED_010250</name>
</gene>
<protein>
    <submittedName>
        <fullName evidence="2">Uncharacterized protein</fullName>
    </submittedName>
</protein>
<dbReference type="AlphaFoldDB" id="A0A8H3ESP7"/>
<evidence type="ECO:0000313" key="3">
    <source>
        <dbReference type="Proteomes" id="UP000664521"/>
    </source>
</evidence>
<feature type="transmembrane region" description="Helical" evidence="1">
    <location>
        <begin position="387"/>
        <end position="408"/>
    </location>
</feature>
<dbReference type="Proteomes" id="UP000664521">
    <property type="component" value="Unassembled WGS sequence"/>
</dbReference>
<evidence type="ECO:0000256" key="1">
    <source>
        <dbReference type="SAM" id="Phobius"/>
    </source>
</evidence>
<keyword evidence="1" id="KW-0472">Membrane</keyword>
<organism evidence="2 3">
    <name type="scientific">Heterodermia speciosa</name>
    <dbReference type="NCBI Taxonomy" id="116794"/>
    <lineage>
        <taxon>Eukaryota</taxon>
        <taxon>Fungi</taxon>
        <taxon>Dikarya</taxon>
        <taxon>Ascomycota</taxon>
        <taxon>Pezizomycotina</taxon>
        <taxon>Lecanoromycetes</taxon>
        <taxon>OSLEUM clade</taxon>
        <taxon>Lecanoromycetidae</taxon>
        <taxon>Caliciales</taxon>
        <taxon>Physciaceae</taxon>
        <taxon>Heterodermia</taxon>
    </lineage>
</organism>